<evidence type="ECO:0000256" key="10">
    <source>
        <dbReference type="SAM" id="Coils"/>
    </source>
</evidence>
<gene>
    <name evidence="13" type="ORF">BpHYR1_000247</name>
</gene>
<evidence type="ECO:0000256" key="8">
    <source>
        <dbReference type="ARBA" id="ARBA00023273"/>
    </source>
</evidence>
<accession>A0A3M7R6F0</accession>
<dbReference type="OrthoDB" id="441129at2759"/>
<protein>
    <recommendedName>
        <fullName evidence="3">Basal body-orientation factor 1</fullName>
    </recommendedName>
    <alternativeName>
        <fullName evidence="9">Coiled-coil domain-containing protein 176</fullName>
    </alternativeName>
</protein>
<evidence type="ECO:0000256" key="11">
    <source>
        <dbReference type="SAM" id="MobiDB-lite"/>
    </source>
</evidence>
<dbReference type="PANTHER" id="PTHR14845:SF5">
    <property type="entry name" value="BASAL BODY-ORIENTATION FACTOR 1"/>
    <property type="match status" value="1"/>
</dbReference>
<dbReference type="PANTHER" id="PTHR14845">
    <property type="entry name" value="COILED-COIL DOMAIN-CONTAINING 166"/>
    <property type="match status" value="1"/>
</dbReference>
<feature type="coiled-coil region" evidence="10">
    <location>
        <begin position="87"/>
        <end position="181"/>
    </location>
</feature>
<reference evidence="13 14" key="1">
    <citation type="journal article" date="2018" name="Sci. Rep.">
        <title>Genomic signatures of local adaptation to the degree of environmental predictability in rotifers.</title>
        <authorList>
            <person name="Franch-Gras L."/>
            <person name="Hahn C."/>
            <person name="Garcia-Roger E.M."/>
            <person name="Carmona M.J."/>
            <person name="Serra M."/>
            <person name="Gomez A."/>
        </authorList>
    </citation>
    <scope>NUCLEOTIDE SEQUENCE [LARGE SCALE GENOMIC DNA]</scope>
    <source>
        <strain evidence="13">HYR1</strain>
    </source>
</reference>
<organism evidence="13 14">
    <name type="scientific">Brachionus plicatilis</name>
    <name type="common">Marine rotifer</name>
    <name type="synonym">Brachionus muelleri</name>
    <dbReference type="NCBI Taxonomy" id="10195"/>
    <lineage>
        <taxon>Eukaryota</taxon>
        <taxon>Metazoa</taxon>
        <taxon>Spiralia</taxon>
        <taxon>Gnathifera</taxon>
        <taxon>Rotifera</taxon>
        <taxon>Eurotatoria</taxon>
        <taxon>Monogononta</taxon>
        <taxon>Pseudotrocha</taxon>
        <taxon>Ploima</taxon>
        <taxon>Brachionidae</taxon>
        <taxon>Brachionus</taxon>
    </lineage>
</organism>
<dbReference type="AlphaFoldDB" id="A0A3M7R6F0"/>
<evidence type="ECO:0000256" key="2">
    <source>
        <dbReference type="ARBA" id="ARBA00007508"/>
    </source>
</evidence>
<keyword evidence="6" id="KW-0969">Cilium</keyword>
<dbReference type="InterPro" id="IPR032777">
    <property type="entry name" value="DUF4515"/>
</dbReference>
<evidence type="ECO:0000259" key="12">
    <source>
        <dbReference type="Pfam" id="PF14988"/>
    </source>
</evidence>
<comment type="similarity">
    <text evidence="2">Belongs to the BBOF1 family.</text>
</comment>
<evidence type="ECO:0000256" key="4">
    <source>
        <dbReference type="ARBA" id="ARBA00022490"/>
    </source>
</evidence>
<dbReference type="EMBL" id="REGN01004088">
    <property type="protein sequence ID" value="RNA19192.1"/>
    <property type="molecule type" value="Genomic_DNA"/>
</dbReference>
<comment type="caution">
    <text evidence="13">The sequence shown here is derived from an EMBL/GenBank/DDBJ whole genome shotgun (WGS) entry which is preliminary data.</text>
</comment>
<name>A0A3M7R6F0_BRAPC</name>
<evidence type="ECO:0000256" key="3">
    <source>
        <dbReference type="ARBA" id="ARBA00015392"/>
    </source>
</evidence>
<keyword evidence="7" id="KW-0206">Cytoskeleton</keyword>
<sequence length="429" mass="50644">MPKGKKSKKGKKDKKGKKNEAKDESIIKMAERNANIWEAKLKMSEFQKENIKETARQLVEENSSLLDYLNQNEKDTIDVVAYLRKVDADKENEISDLKEELRNINSVHQADKDAVINEFTAKVNDLQDMLDRKTHEYDLVMNELNQLKDFRKRKIQMQKELDEIKEAMVQNEKEHKEQTSRIEQKFFEEKMRLQIEANKKIEELAEKAHDAAIKNLNDITRNVYKENVQLTESYRINMAEIEKLRKLNQSLAFENDKLKAQNGDMTSVIKEKIDSNAKQSKQIKEFQSKIEILEKSLSQVVREFETERESVIYRCKLETESSAIELEKVKRTLELKNSEMNKVKKLAKNILEQRSDIERFFLEALDYVKKQIVINRNEYRKEANQMYNSRMLAAYNGQMEYPKIKTFSKKFAANSTNNVFNDLEQAVKW</sequence>
<keyword evidence="8" id="KW-0966">Cell projection</keyword>
<feature type="compositionally biased region" description="Basic residues" evidence="11">
    <location>
        <begin position="1"/>
        <end position="17"/>
    </location>
</feature>
<feature type="coiled-coil region" evidence="10">
    <location>
        <begin position="241"/>
        <end position="346"/>
    </location>
</feature>
<feature type="region of interest" description="Disordered" evidence="11">
    <location>
        <begin position="1"/>
        <end position="25"/>
    </location>
</feature>
<keyword evidence="14" id="KW-1185">Reference proteome</keyword>
<comment type="subcellular location">
    <subcellularLocation>
        <location evidence="1">Cytoplasm</location>
        <location evidence="1">Cytoskeleton</location>
        <location evidence="1">Cilium basal body</location>
    </subcellularLocation>
</comment>
<evidence type="ECO:0000256" key="6">
    <source>
        <dbReference type="ARBA" id="ARBA00023069"/>
    </source>
</evidence>
<feature type="domain" description="DUF4515" evidence="12">
    <location>
        <begin position="79"/>
        <end position="261"/>
    </location>
</feature>
<proteinExistence type="inferred from homology"/>
<dbReference type="STRING" id="10195.A0A3M7R6F0"/>
<evidence type="ECO:0000256" key="5">
    <source>
        <dbReference type="ARBA" id="ARBA00023054"/>
    </source>
</evidence>
<dbReference type="Pfam" id="PF14988">
    <property type="entry name" value="DUF4515"/>
    <property type="match status" value="1"/>
</dbReference>
<evidence type="ECO:0000256" key="9">
    <source>
        <dbReference type="ARBA" id="ARBA00031573"/>
    </source>
</evidence>
<evidence type="ECO:0000313" key="14">
    <source>
        <dbReference type="Proteomes" id="UP000276133"/>
    </source>
</evidence>
<keyword evidence="4" id="KW-0963">Cytoplasm</keyword>
<dbReference type="Proteomes" id="UP000276133">
    <property type="component" value="Unassembled WGS sequence"/>
</dbReference>
<evidence type="ECO:0000313" key="13">
    <source>
        <dbReference type="EMBL" id="RNA19192.1"/>
    </source>
</evidence>
<evidence type="ECO:0000256" key="1">
    <source>
        <dbReference type="ARBA" id="ARBA00004120"/>
    </source>
</evidence>
<keyword evidence="5 10" id="KW-0175">Coiled coil</keyword>
<evidence type="ECO:0000256" key="7">
    <source>
        <dbReference type="ARBA" id="ARBA00023212"/>
    </source>
</evidence>